<dbReference type="InterPro" id="IPR015341">
    <property type="entry name" value="Glyco_hydro_38_cen"/>
</dbReference>
<dbReference type="FunFam" id="1.20.1270.50:FF:000003">
    <property type="entry name" value="Alpha-mannosidase"/>
    <property type="match status" value="1"/>
</dbReference>
<dbReference type="FunFam" id="2.60.40.1180:FF:000018">
    <property type="entry name" value="Alpha-mannosidase"/>
    <property type="match status" value="1"/>
</dbReference>
<evidence type="ECO:0000256" key="2">
    <source>
        <dbReference type="ARBA" id="ARBA00001947"/>
    </source>
</evidence>
<dbReference type="GO" id="GO:0046872">
    <property type="term" value="F:metal ion binding"/>
    <property type="evidence" value="ECO:0007669"/>
    <property type="project" value="UniProtKB-KW"/>
</dbReference>
<dbReference type="SUPFAM" id="SSF88688">
    <property type="entry name" value="Families 57/38 glycoside transferase middle domain"/>
    <property type="match status" value="1"/>
</dbReference>
<dbReference type="SMART" id="SM00872">
    <property type="entry name" value="Alpha-mann_mid"/>
    <property type="match status" value="1"/>
</dbReference>
<keyword evidence="6" id="KW-0378">Hydrolase</keyword>
<dbReference type="FunFam" id="1.20.1270.50:FF:000002">
    <property type="entry name" value="Alpha-mannosidase"/>
    <property type="match status" value="1"/>
</dbReference>
<accession>A0ABD1ZWJ2</accession>
<evidence type="ECO:0000256" key="8">
    <source>
        <dbReference type="ARBA" id="ARBA00023157"/>
    </source>
</evidence>
<dbReference type="SUPFAM" id="SSF74650">
    <property type="entry name" value="Galactose mutarotase-like"/>
    <property type="match status" value="1"/>
</dbReference>
<dbReference type="InterPro" id="IPR027291">
    <property type="entry name" value="Glyco_hydro_38_N_sf"/>
</dbReference>
<dbReference type="CDD" id="cd10810">
    <property type="entry name" value="GH38N_AMII_LAM_like"/>
    <property type="match status" value="1"/>
</dbReference>
<feature type="region of interest" description="Disordered" evidence="11">
    <location>
        <begin position="1895"/>
        <end position="1937"/>
    </location>
</feature>
<protein>
    <recommendedName>
        <fullName evidence="4">alpha-mannosidase</fullName>
        <ecNumber evidence="4">3.2.1.24</ecNumber>
    </recommendedName>
</protein>
<feature type="compositionally biased region" description="Acidic residues" evidence="11">
    <location>
        <begin position="1902"/>
        <end position="1937"/>
    </location>
</feature>
<dbReference type="PANTHER" id="PTHR11607">
    <property type="entry name" value="ALPHA-MANNOSIDASE"/>
    <property type="match status" value="1"/>
</dbReference>
<dbReference type="Pfam" id="PF17677">
    <property type="entry name" value="Glyco_hydro38C2"/>
    <property type="match status" value="1"/>
</dbReference>
<dbReference type="Pfam" id="PF09261">
    <property type="entry name" value="Alpha-mann_mid"/>
    <property type="match status" value="1"/>
</dbReference>
<keyword evidence="5" id="KW-0479">Metal-binding</keyword>
<feature type="domain" description="Glycoside hydrolase family 38 central" evidence="12">
    <location>
        <begin position="1105"/>
        <end position="1179"/>
    </location>
</feature>
<dbReference type="FunFam" id="3.20.110.10:FF:000001">
    <property type="entry name" value="Alpha-mannosidase"/>
    <property type="match status" value="1"/>
</dbReference>
<name>A0ABD1ZWJ2_VESSQ</name>
<gene>
    <name evidence="13" type="ORF">V1478_017694</name>
</gene>
<feature type="compositionally biased region" description="Acidic residues" evidence="11">
    <location>
        <begin position="545"/>
        <end position="560"/>
    </location>
</feature>
<organism evidence="13 14">
    <name type="scientific">Vespula squamosa</name>
    <name type="common">Southern yellow jacket</name>
    <name type="synonym">Wasp</name>
    <dbReference type="NCBI Taxonomy" id="30214"/>
    <lineage>
        <taxon>Eukaryota</taxon>
        <taxon>Metazoa</taxon>
        <taxon>Ecdysozoa</taxon>
        <taxon>Arthropoda</taxon>
        <taxon>Hexapoda</taxon>
        <taxon>Insecta</taxon>
        <taxon>Pterygota</taxon>
        <taxon>Neoptera</taxon>
        <taxon>Endopterygota</taxon>
        <taxon>Hymenoptera</taxon>
        <taxon>Apocrita</taxon>
        <taxon>Aculeata</taxon>
        <taxon>Vespoidea</taxon>
        <taxon>Vespidae</taxon>
        <taxon>Vespinae</taxon>
        <taxon>Vespula</taxon>
    </lineage>
</organism>
<dbReference type="FunFam" id="2.70.98.30:FF:000003">
    <property type="entry name" value="Alpha-mannosidase"/>
    <property type="match status" value="1"/>
</dbReference>
<keyword evidence="14" id="KW-1185">Reference proteome</keyword>
<dbReference type="InterPro" id="IPR028995">
    <property type="entry name" value="Glyco_hydro_57/38_cen_sf"/>
</dbReference>
<dbReference type="Gene3D" id="1.20.1270.50">
    <property type="entry name" value="Glycoside hydrolase family 38, central domain"/>
    <property type="match status" value="2"/>
</dbReference>
<comment type="caution">
    <text evidence="13">The sequence shown here is derived from an EMBL/GenBank/DDBJ whole genome shotgun (WGS) entry which is preliminary data.</text>
</comment>
<dbReference type="InterPro" id="IPR011682">
    <property type="entry name" value="Glyco_hydro_38_C"/>
</dbReference>
<dbReference type="Pfam" id="PF01074">
    <property type="entry name" value="Glyco_hydro_38N"/>
    <property type="match status" value="1"/>
</dbReference>
<feature type="region of interest" description="Disordered" evidence="11">
    <location>
        <begin position="541"/>
        <end position="599"/>
    </location>
</feature>
<dbReference type="PANTHER" id="PTHR11607:SF3">
    <property type="entry name" value="LYSOSOMAL ALPHA-MANNOSIDASE"/>
    <property type="match status" value="1"/>
</dbReference>
<comment type="similarity">
    <text evidence="3">Belongs to the glycosyl hydrolase 38 family.</text>
</comment>
<keyword evidence="9" id="KW-0325">Glycoprotein</keyword>
<evidence type="ECO:0000256" key="4">
    <source>
        <dbReference type="ARBA" id="ARBA00012752"/>
    </source>
</evidence>
<evidence type="ECO:0000313" key="13">
    <source>
        <dbReference type="EMBL" id="KAL2712739.1"/>
    </source>
</evidence>
<dbReference type="InterPro" id="IPR011013">
    <property type="entry name" value="Gal_mutarotase_sf_dom"/>
</dbReference>
<evidence type="ECO:0000256" key="1">
    <source>
        <dbReference type="ARBA" id="ARBA00000365"/>
    </source>
</evidence>
<dbReference type="Pfam" id="PF07748">
    <property type="entry name" value="Glyco_hydro_38C"/>
    <property type="match status" value="1"/>
</dbReference>
<dbReference type="Gene3D" id="2.60.40.1360">
    <property type="match status" value="1"/>
</dbReference>
<reference evidence="13 14" key="1">
    <citation type="journal article" date="2024" name="Ann. Entomol. Soc. Am.">
        <title>Genomic analyses of the southern and eastern yellowjacket wasps (Hymenoptera: Vespidae) reveal evolutionary signatures of social life.</title>
        <authorList>
            <person name="Catto M.A."/>
            <person name="Caine P.B."/>
            <person name="Orr S.E."/>
            <person name="Hunt B.G."/>
            <person name="Goodisman M.A.D."/>
        </authorList>
    </citation>
    <scope>NUCLEOTIDE SEQUENCE [LARGE SCALE GENOMIC DNA]</scope>
    <source>
        <strain evidence="13">233</strain>
        <tissue evidence="13">Head and thorax</tissue>
    </source>
</reference>
<evidence type="ECO:0000313" key="14">
    <source>
        <dbReference type="Proteomes" id="UP001607302"/>
    </source>
</evidence>
<dbReference type="Gene3D" id="2.60.40.1180">
    <property type="entry name" value="Golgi alpha-mannosidase II"/>
    <property type="match status" value="1"/>
</dbReference>
<dbReference type="EMBL" id="JAUDFV010000165">
    <property type="protein sequence ID" value="KAL2712739.1"/>
    <property type="molecule type" value="Genomic_DNA"/>
</dbReference>
<dbReference type="GO" id="GO:0004559">
    <property type="term" value="F:alpha-mannosidase activity"/>
    <property type="evidence" value="ECO:0007669"/>
    <property type="project" value="UniProtKB-EC"/>
</dbReference>
<dbReference type="InterPro" id="IPR013780">
    <property type="entry name" value="Glyco_hydro_b"/>
</dbReference>
<dbReference type="EC" id="3.2.1.24" evidence="4"/>
<evidence type="ECO:0000256" key="9">
    <source>
        <dbReference type="ARBA" id="ARBA00023180"/>
    </source>
</evidence>
<keyword evidence="7" id="KW-0862">Zinc</keyword>
<evidence type="ECO:0000256" key="5">
    <source>
        <dbReference type="ARBA" id="ARBA00022723"/>
    </source>
</evidence>
<dbReference type="SUPFAM" id="SSF88713">
    <property type="entry name" value="Glycoside hydrolase/deacetylase"/>
    <property type="match status" value="1"/>
</dbReference>
<proteinExistence type="inferred from homology"/>
<dbReference type="Gene3D" id="3.20.110.10">
    <property type="entry name" value="Glycoside hydrolase 38, N terminal domain"/>
    <property type="match status" value="1"/>
</dbReference>
<keyword evidence="10" id="KW-0326">Glycosidase</keyword>
<feature type="compositionally biased region" description="Basic and acidic residues" evidence="11">
    <location>
        <begin position="561"/>
        <end position="576"/>
    </location>
</feature>
<evidence type="ECO:0000256" key="3">
    <source>
        <dbReference type="ARBA" id="ARBA00009792"/>
    </source>
</evidence>
<dbReference type="InterPro" id="IPR000602">
    <property type="entry name" value="Glyco_hydro_38_N"/>
</dbReference>
<dbReference type="Proteomes" id="UP001607302">
    <property type="component" value="Unassembled WGS sequence"/>
</dbReference>
<evidence type="ECO:0000256" key="7">
    <source>
        <dbReference type="ARBA" id="ARBA00022833"/>
    </source>
</evidence>
<evidence type="ECO:0000259" key="12">
    <source>
        <dbReference type="SMART" id="SM00872"/>
    </source>
</evidence>
<evidence type="ECO:0000256" key="10">
    <source>
        <dbReference type="ARBA" id="ARBA00023295"/>
    </source>
</evidence>
<evidence type="ECO:0000256" key="6">
    <source>
        <dbReference type="ARBA" id="ARBA00022801"/>
    </source>
</evidence>
<dbReference type="InterPro" id="IPR011330">
    <property type="entry name" value="Glyco_hydro/deAcase_b/a-brl"/>
</dbReference>
<evidence type="ECO:0000256" key="11">
    <source>
        <dbReference type="SAM" id="MobiDB-lite"/>
    </source>
</evidence>
<sequence length="2452" mass="282391">MASSIFERSTWLQFETQTSSKQSNNAKRNILATNTSYGITSSNLKNVNQKYSSFQSYENLQEKNYLQRSISADNVIRSRGYKPSDRHDPVKRSFLENLTSKILHFDMESGERTPINLQKLLTPASDSHEPLQAKNKKMFASSYFYAPTHPTVEDQVELARRISLSLSDVKNMKSKGQSMYVNRKKRSVKWIHDGNGTEGEEEPSSPMHKDKVPLKCVMNPHGKVLDIHGIQALGEEVNIEPMPSHPEKLFDIVRDLNNQRGRGAEIFAKRRKRSEKWIVDQDQAQIPSTPGVPKTSGYSYQSEMNGNSKFSTLQSPFTQTDKSFYNPFAVDLSLDNINPPMTSRYHHHHRHHHRSCQLTNDCNHSTQIKKIYLREVAVGTDTDFPIEKTELNNDARRSNGFNGVRSSNANVERRSNKLLSSKTNANNTQIATNKETKTNSNREIKQRLSNNFSQDILVNDRNTFRNKQQSIKCEEDVARFSDSDASEYTPVPVKQLIQEFEKTCRPVLQYKQISPKVIPIVQQCPIDTDITRFFQTRTSVKYEEEVPEDDEEEDEEEEEEYIRRRSNRETRQEKQINKPQPRIENGYMSTDETEYTSDSDSLRTYDFKDYKDYKNETSMYRYEKTSNRNVNGNGDYSGLVNDEYSQRRRSATSQELESYCNGNVKFVNEDSELPAQAKSLLLSMVASQDDILQTIKHLRNTPVLDNLLPGVSPELKFTDSYPEFCSGSSSESLAMSGNVSLLFLLSLALCQLCFIAEAFYISRRLLEKKQTCGYQSCTVIQPNKLNIHLVPHSHDDVGWLKTVDQYYFGSRSKIQKAGVQYILDSAIEALLKNPDRRFIYVETAFFWKWWLRQNENVRDDVKMLINEGRLEIIGGAWSMNDEAVTHYHSIIDQFTWGFRRLNDTFGDCARPHIGWQIDPFGHSREQASLFAQMGFDGLLFGRLDYQDKIQRLKDKSMEFIWKASPSLGDRADLFTGAMFNTYSPPPGFCFDVLCNDEPVIDDPDSPDYNVHTKIDDFLLYAKEQAEHFRTNNIILTMGGDFTYQQAEMYFTNLDKLIRYGNELNGSTVNLFYSTPSCYLKALHDANIIWPTKSDDFFPYASDPHAFWTGFFTSRPTIKYFERMGNNLLQVSKQLSVLANSKENEEELEHFREAMGVMQHHDAVTGTEKQLVASDYSRLLYENIFNNEKMAAKSLYHWVNKTNISEDFTMHSCLELNISACAYTEDNANFIVTVYNPLSRPISSYIRLPVKGNSYDVLDTAENLNIVPQIIPIHDRVQQIPGRKSKATKELLFRAVDLPALGYKRYIISAKPDTEETFIEPTNFIEGDLYTITVDKSGQIVFQNKHDSEVVLVQSFHYYESAEGNNKVYENRSSGAYIFRPRTSSTFNLPYEGKYSVIKGPLVEEIYQTFNQWISQVVRVYKEEKRIEFEWLIGPIPVDDKIGKEIVTKYSSYLNSGDEFYTDSNGREMLKRKRDYRPTWNLKLHEPISGNYYPVTTKISLKDKVRPIKFSVFTDRSQGGTSMKNGELELMLHRRLLKDDAFGVDEALNEIAYDTGLVVLGTHCLYLSNTNNPDSSSVKEKEIPLSLALRPSIFITIPSKTNIDHWRNADIMPTKKSGLSKNLPPNVHILTLEPWKNGTVLLRLEHIFEVGESKEFSVPVDIDIKDLFTSFTITSIKETTLGANQWLKDSNRLKWNPEINDILSNSEEIFTPIRIQEGAINVHLKPMEIRTFILEMAQEIPEEDTWAQTVLTITPEDDAVLREVKPDILVSADVNTSLDLNTNSFLYRRPLTPKYLVDFNELEDENIRHVEVQTYLQGVSVVDIPIEYKDEISQTLYMSSPCPPMKYYEDIMTSMRDDLIPEMKNTRQTQTILTINPDLSVQITTEILKMDVIKEEKEKEKEREEEEKEEEEKEEEEEEKEEEEEEEKEEKEEKEEEEIKDVRFVWNEEDYLQTELDTLISDILYYLEERVFWILDPTSLLRPITTENFTQTLIKYNGIINNIVIDNETQTELTCQPKSSNTELLSDYQANKNLINEIFEECLDKAVESVLLSQYILEEIIEKCGEILRYPPKDQDVQTVATYTVDEKKEEVLRKLQLPIVVDSLESSIVVLALIDDMLESVCQAIYKNARCVSKAILQDVVVKSAYIGSKIEKIRNQSNDKLIEQILNQRREKIAKLMMKKETDTVFTQTSISGIHEITKLEDLKESFSCICLKGSKCYTCIKRDKDIRTLRTQDILLAYNSRPCQVVSSPFKIEDDEVCSYSTTKERSMISTTSSSDDSSLESATTIDVVLQPKEKINLTESLDGWTRAIDAALTIPWSPQSSLSETDENEKLTLQTMKVLQILKSTFCIRDTCPISVLEKLTKKSTEEDDNFLTNTIYNSCLCSKTNDDCITEENIENNSSIIDTKTYNSSFENEKCLCHICYTLEDSLRQFPENNKSCNVKIIPIQSAS</sequence>
<comment type="cofactor">
    <cofactor evidence="2">
        <name>Zn(2+)</name>
        <dbReference type="ChEBI" id="CHEBI:29105"/>
    </cofactor>
</comment>
<comment type="catalytic activity">
    <reaction evidence="1">
        <text>Hydrolysis of terminal, non-reducing alpha-D-mannose residues in alpha-D-mannosides.</text>
        <dbReference type="EC" id="3.2.1.24"/>
    </reaction>
</comment>
<keyword evidence="8" id="KW-1015">Disulfide bond</keyword>
<dbReference type="InterPro" id="IPR050843">
    <property type="entry name" value="Glycosyl_Hydrlase_38"/>
</dbReference>
<dbReference type="InterPro" id="IPR041147">
    <property type="entry name" value="GH38_C"/>
</dbReference>
<dbReference type="Gene3D" id="2.70.98.30">
    <property type="entry name" value="Golgi alpha-mannosidase II, domain 4"/>
    <property type="match status" value="1"/>
</dbReference>
<dbReference type="InterPro" id="IPR037094">
    <property type="entry name" value="Glyco_hydro_38_cen_sf"/>
</dbReference>